<keyword evidence="1" id="KW-0175">Coiled coil</keyword>
<dbReference type="Pfam" id="PF05278">
    <property type="entry name" value="PEARLI-4"/>
    <property type="match status" value="1"/>
</dbReference>
<dbReference type="Gramene" id="QL04p035014:mrna">
    <property type="protein sequence ID" value="QL04p035014:mrna"/>
    <property type="gene ID" value="QL04p035014"/>
</dbReference>
<dbReference type="AlphaFoldDB" id="A0A7N2R2Z2"/>
<proteinExistence type="predicted"/>
<dbReference type="Proteomes" id="UP000594261">
    <property type="component" value="Chromosome 4"/>
</dbReference>
<evidence type="ECO:0000256" key="2">
    <source>
        <dbReference type="SAM" id="MobiDB-lite"/>
    </source>
</evidence>
<dbReference type="OMA" id="TMSITME"/>
<evidence type="ECO:0000313" key="3">
    <source>
        <dbReference type="EnsemblPlants" id="QL04p035014:mrna"/>
    </source>
</evidence>
<accession>A0A7N2R2Z2</accession>
<evidence type="ECO:0000256" key="1">
    <source>
        <dbReference type="SAM" id="Coils"/>
    </source>
</evidence>
<feature type="region of interest" description="Disordered" evidence="2">
    <location>
        <begin position="1"/>
        <end position="25"/>
    </location>
</feature>
<reference evidence="3 4" key="1">
    <citation type="journal article" date="2016" name="G3 (Bethesda)">
        <title>First Draft Assembly and Annotation of the Genome of a California Endemic Oak Quercus lobata Nee (Fagaceae).</title>
        <authorList>
            <person name="Sork V.L."/>
            <person name="Fitz-Gibbon S.T."/>
            <person name="Puiu D."/>
            <person name="Crepeau M."/>
            <person name="Gugger P.F."/>
            <person name="Sherman R."/>
            <person name="Stevens K."/>
            <person name="Langley C.H."/>
            <person name="Pellegrini M."/>
            <person name="Salzberg S.L."/>
        </authorList>
    </citation>
    <scope>NUCLEOTIDE SEQUENCE [LARGE SCALE GENOMIC DNA]</scope>
    <source>
        <strain evidence="3 4">cv. SW786</strain>
    </source>
</reference>
<feature type="coiled-coil region" evidence="1">
    <location>
        <begin position="688"/>
        <end position="715"/>
    </location>
</feature>
<dbReference type="EMBL" id="LRBV02000004">
    <property type="status" value="NOT_ANNOTATED_CDS"/>
    <property type="molecule type" value="Genomic_DNA"/>
</dbReference>
<dbReference type="GeneID" id="115986701"/>
<dbReference type="PANTHER" id="PTHR35358">
    <property type="entry name" value="OS06G0711100 PROTEIN"/>
    <property type="match status" value="1"/>
</dbReference>
<dbReference type="KEGG" id="qlo:115986701"/>
<evidence type="ECO:0000313" key="4">
    <source>
        <dbReference type="Proteomes" id="UP000594261"/>
    </source>
</evidence>
<feature type="compositionally biased region" description="Low complexity" evidence="2">
    <location>
        <begin position="274"/>
        <end position="291"/>
    </location>
</feature>
<protein>
    <submittedName>
        <fullName evidence="3">Uncharacterized protein</fullName>
    </submittedName>
</protein>
<dbReference type="RefSeq" id="XP_030965812.1">
    <property type="nucleotide sequence ID" value="XM_031109952.1"/>
</dbReference>
<reference evidence="3" key="2">
    <citation type="submission" date="2021-01" db="UniProtKB">
        <authorList>
            <consortium name="EnsemblPlants"/>
        </authorList>
    </citation>
    <scope>IDENTIFICATION</scope>
</reference>
<feature type="region of interest" description="Disordered" evidence="2">
    <location>
        <begin position="274"/>
        <end position="294"/>
    </location>
</feature>
<name>A0A7N2R2Z2_QUELO</name>
<dbReference type="InParanoid" id="A0A7N2R2Z2"/>
<sequence>MSGFPFGSSVSTTSSQSTPSPFSFSSAATASAFSFGSSASPFGSSTSPFGSSPSPFSFASSSSTTTTTAANPISSAPPASLGFGSSTPSFSFPFNSASTPPAATTTSSSFLTASTATTTTSPLFGTTPSATTTPSAASPLFGSSTTAATTTSPLFLSTPSLSPFATSLSTTSSTSSPFLSASSNLFAGSGSSSSASTTAPSFSFAPNSTASSSGLSFSNASAFSKPTPSPSTATTTTPFSFLTPSSAASVSTTSAAKPSSSAAPLFSTITTTTTTASTPAASTTTTTTTTSQPSFSVPSFGFTPSSASTAPSISVPASSAAASSSSSTASSFTGFGVTSAASTTPSLGTTGFNFSKLSTPASPSQAQSTTTAPVFRCPFFSGESCVACSAKLFKNCVGDRGDGVEGKQLGDGMVKKPMLPNAVTVEEAKEEVASRVEKDHDEIMEVVEMKMAALAMDSVPGNVVSFPTIASSAISSMSQIAKATVVTPEILKAELSVIGSEGVMLLGKEVKGGHKDCPVKMEAKNDLDTSASKAFKVDEASDSGLGMQTSPLSSLCVEMDSHVCSSHKSPIIKSILYKYGDKPSPLSSLCVEVDKHVLSPHNGPIIKSILYKYGDITMGSTFRSMDAKLAFLELMADAVYRLSNLTLDTVNSHEIQLIEAKVADVLAAGFNVKWLKQRVDEVIASAKYQEYCMELDELDKQIEATKKSLVDMEQQRVVLAREVIAIKAQNERNGILGHTLAEGLL</sequence>
<dbReference type="InterPro" id="IPR007942">
    <property type="entry name" value="PLipase-like"/>
</dbReference>
<dbReference type="OrthoDB" id="1096033at2759"/>
<dbReference type="EnsemblPlants" id="QL04p035014:mrna">
    <property type="protein sequence ID" value="QL04p035014:mrna"/>
    <property type="gene ID" value="QL04p035014"/>
</dbReference>
<keyword evidence="4" id="KW-1185">Reference proteome</keyword>
<organism evidence="3 4">
    <name type="scientific">Quercus lobata</name>
    <name type="common">Valley oak</name>
    <dbReference type="NCBI Taxonomy" id="97700"/>
    <lineage>
        <taxon>Eukaryota</taxon>
        <taxon>Viridiplantae</taxon>
        <taxon>Streptophyta</taxon>
        <taxon>Embryophyta</taxon>
        <taxon>Tracheophyta</taxon>
        <taxon>Spermatophyta</taxon>
        <taxon>Magnoliopsida</taxon>
        <taxon>eudicotyledons</taxon>
        <taxon>Gunneridae</taxon>
        <taxon>Pentapetalae</taxon>
        <taxon>rosids</taxon>
        <taxon>fabids</taxon>
        <taxon>Fagales</taxon>
        <taxon>Fagaceae</taxon>
        <taxon>Quercus</taxon>
    </lineage>
</organism>
<gene>
    <name evidence="3" type="primary">LOC115986701</name>
</gene>